<evidence type="ECO:0000313" key="1">
    <source>
        <dbReference type="EMBL" id="JAD98159.1"/>
    </source>
</evidence>
<dbReference type="EMBL" id="GBRH01199736">
    <property type="protein sequence ID" value="JAD98159.1"/>
    <property type="molecule type" value="Transcribed_RNA"/>
</dbReference>
<dbReference type="AlphaFoldDB" id="A0A0A9EBS0"/>
<accession>A0A0A9EBS0</accession>
<name>A0A0A9EBS0_ARUDO</name>
<organism evidence="1">
    <name type="scientific">Arundo donax</name>
    <name type="common">Giant reed</name>
    <name type="synonym">Donax arundinaceus</name>
    <dbReference type="NCBI Taxonomy" id="35708"/>
    <lineage>
        <taxon>Eukaryota</taxon>
        <taxon>Viridiplantae</taxon>
        <taxon>Streptophyta</taxon>
        <taxon>Embryophyta</taxon>
        <taxon>Tracheophyta</taxon>
        <taxon>Spermatophyta</taxon>
        <taxon>Magnoliopsida</taxon>
        <taxon>Liliopsida</taxon>
        <taxon>Poales</taxon>
        <taxon>Poaceae</taxon>
        <taxon>PACMAD clade</taxon>
        <taxon>Arundinoideae</taxon>
        <taxon>Arundineae</taxon>
        <taxon>Arundo</taxon>
    </lineage>
</organism>
<proteinExistence type="predicted"/>
<reference evidence="1" key="1">
    <citation type="submission" date="2014-09" db="EMBL/GenBank/DDBJ databases">
        <authorList>
            <person name="Magalhaes I.L.F."/>
            <person name="Oliveira U."/>
            <person name="Santos F.R."/>
            <person name="Vidigal T.H.D.A."/>
            <person name="Brescovit A.D."/>
            <person name="Santos A.J."/>
        </authorList>
    </citation>
    <scope>NUCLEOTIDE SEQUENCE</scope>
    <source>
        <tissue evidence="1">Shoot tissue taken approximately 20 cm above the soil surface</tissue>
    </source>
</reference>
<reference evidence="1" key="2">
    <citation type="journal article" date="2015" name="Data Brief">
        <title>Shoot transcriptome of the giant reed, Arundo donax.</title>
        <authorList>
            <person name="Barrero R.A."/>
            <person name="Guerrero F.D."/>
            <person name="Moolhuijzen P."/>
            <person name="Goolsby J.A."/>
            <person name="Tidwell J."/>
            <person name="Bellgard S.E."/>
            <person name="Bellgard M.I."/>
        </authorList>
    </citation>
    <scope>NUCLEOTIDE SEQUENCE</scope>
    <source>
        <tissue evidence="1">Shoot tissue taken approximately 20 cm above the soil surface</tissue>
    </source>
</reference>
<sequence length="17" mass="2113">MLHQVHDRWYFAARGPE</sequence>
<protein>
    <submittedName>
        <fullName evidence="1">Uncharacterized protein</fullName>
    </submittedName>
</protein>